<comment type="catalytic activity">
    <reaction evidence="1">
        <text>D-fructose 6-phosphate + L-glutamine = D-glucosamine 6-phosphate + L-glutamate</text>
        <dbReference type="Rhea" id="RHEA:13237"/>
        <dbReference type="ChEBI" id="CHEBI:29985"/>
        <dbReference type="ChEBI" id="CHEBI:58359"/>
        <dbReference type="ChEBI" id="CHEBI:58725"/>
        <dbReference type="ChEBI" id="CHEBI:61527"/>
        <dbReference type="EC" id="2.6.1.16"/>
    </reaction>
</comment>
<dbReference type="RefSeq" id="WP_092499389.1">
    <property type="nucleotide sequence ID" value="NZ_FOFG01000019.1"/>
</dbReference>
<dbReference type="GO" id="GO:0097367">
    <property type="term" value="F:carbohydrate derivative binding"/>
    <property type="evidence" value="ECO:0007669"/>
    <property type="project" value="InterPro"/>
</dbReference>
<dbReference type="GO" id="GO:0006487">
    <property type="term" value="P:protein N-linked glycosylation"/>
    <property type="evidence" value="ECO:0007669"/>
    <property type="project" value="TreeGrafter"/>
</dbReference>
<evidence type="ECO:0000256" key="2">
    <source>
        <dbReference type="ARBA" id="ARBA00012916"/>
    </source>
</evidence>
<keyword evidence="4" id="KW-0808">Transferase</keyword>
<dbReference type="GO" id="GO:0006047">
    <property type="term" value="P:UDP-N-acetylglucosamine metabolic process"/>
    <property type="evidence" value="ECO:0007669"/>
    <property type="project" value="TreeGrafter"/>
</dbReference>
<dbReference type="EC" id="2.6.1.16" evidence="2"/>
<dbReference type="Gene3D" id="3.40.50.10490">
    <property type="entry name" value="Glucose-6-phosphate isomerase like protein, domain 1"/>
    <property type="match status" value="2"/>
</dbReference>
<dbReference type="GO" id="GO:0016853">
    <property type="term" value="F:isomerase activity"/>
    <property type="evidence" value="ECO:0007669"/>
    <property type="project" value="UniProtKB-KW"/>
</dbReference>
<evidence type="ECO:0000313" key="7">
    <source>
        <dbReference type="Proteomes" id="UP000199647"/>
    </source>
</evidence>
<dbReference type="InterPro" id="IPR046348">
    <property type="entry name" value="SIS_dom_sf"/>
</dbReference>
<keyword evidence="5" id="KW-0315">Glutamine amidotransferase</keyword>
<organism evidence="6 7">
    <name type="scientific">Faunimonas pinastri</name>
    <dbReference type="NCBI Taxonomy" id="1855383"/>
    <lineage>
        <taxon>Bacteria</taxon>
        <taxon>Pseudomonadati</taxon>
        <taxon>Pseudomonadota</taxon>
        <taxon>Alphaproteobacteria</taxon>
        <taxon>Hyphomicrobiales</taxon>
        <taxon>Afifellaceae</taxon>
        <taxon>Faunimonas</taxon>
    </lineage>
</organism>
<dbReference type="GO" id="GO:0004360">
    <property type="term" value="F:glutamine-fructose-6-phosphate transaminase (isomerizing) activity"/>
    <property type="evidence" value="ECO:0007669"/>
    <property type="project" value="UniProtKB-EC"/>
</dbReference>
<evidence type="ECO:0000313" key="6">
    <source>
        <dbReference type="EMBL" id="SER45482.1"/>
    </source>
</evidence>
<dbReference type="OrthoDB" id="7874969at2"/>
<protein>
    <recommendedName>
        <fullName evidence="3">Glutamine--fructose-6-phosphate aminotransferase [isomerizing]</fullName>
        <ecNumber evidence="2">2.6.1.16</ecNumber>
    </recommendedName>
</protein>
<keyword evidence="7" id="KW-1185">Reference proteome</keyword>
<proteinExistence type="predicted"/>
<dbReference type="EMBL" id="FOFG01000019">
    <property type="protein sequence ID" value="SER45482.1"/>
    <property type="molecule type" value="Genomic_DNA"/>
</dbReference>
<name>A0A1H9PBG3_9HYPH</name>
<dbReference type="AlphaFoldDB" id="A0A1H9PBG3"/>
<dbReference type="PANTHER" id="PTHR10937">
    <property type="entry name" value="GLUCOSAMINE--FRUCTOSE-6-PHOSPHATE AMINOTRANSFERASE, ISOMERIZING"/>
    <property type="match status" value="1"/>
</dbReference>
<keyword evidence="4" id="KW-0032">Aminotransferase</keyword>
<evidence type="ECO:0000256" key="1">
    <source>
        <dbReference type="ARBA" id="ARBA00001031"/>
    </source>
</evidence>
<dbReference type="GO" id="GO:0006002">
    <property type="term" value="P:fructose 6-phosphate metabolic process"/>
    <property type="evidence" value="ECO:0007669"/>
    <property type="project" value="TreeGrafter"/>
</dbReference>
<evidence type="ECO:0000256" key="4">
    <source>
        <dbReference type="ARBA" id="ARBA00022576"/>
    </source>
</evidence>
<evidence type="ECO:0000256" key="5">
    <source>
        <dbReference type="ARBA" id="ARBA00022962"/>
    </source>
</evidence>
<accession>A0A1H9PBG3</accession>
<evidence type="ECO:0000256" key="3">
    <source>
        <dbReference type="ARBA" id="ARBA00016090"/>
    </source>
</evidence>
<dbReference type="SUPFAM" id="SSF53697">
    <property type="entry name" value="SIS domain"/>
    <property type="match status" value="1"/>
</dbReference>
<gene>
    <name evidence="6" type="ORF">SAMN05216548_11933</name>
</gene>
<keyword evidence="6" id="KW-0413">Isomerase</keyword>
<dbReference type="STRING" id="1855383.SAMN05216548_11933"/>
<dbReference type="Proteomes" id="UP000199647">
    <property type="component" value="Unassembled WGS sequence"/>
</dbReference>
<reference evidence="6 7" key="1">
    <citation type="submission" date="2016-10" db="EMBL/GenBank/DDBJ databases">
        <authorList>
            <person name="de Groot N.N."/>
        </authorList>
    </citation>
    <scope>NUCLEOTIDE SEQUENCE [LARGE SCALE GENOMIC DNA]</scope>
    <source>
        <strain evidence="6 7">A52C2</strain>
    </source>
</reference>
<dbReference type="PANTHER" id="PTHR10937:SF0">
    <property type="entry name" value="GLUTAMINE--FRUCTOSE-6-PHOSPHATE TRANSAMINASE (ISOMERIZING)"/>
    <property type="match status" value="1"/>
</dbReference>
<sequence>MTHTTTEPQGLTALRSEMALQFSDALASYDAAHETARAIAESLRRTRRLHLVGMGASHWVNRIVEPFYRQAGIDATCYVASEILRSPVPGKATVLLTSQSGGSGEILLYLDQKQAELDEVFGLTLGAESGLARRVRSLIGNGGSEKAFAATRSLTISLALHAAILNALGADVSGLIEFFRNPVEPETQAATDALSRLTFAIFSSRGAAQGVVEAASLTFMELARIPVLALEGGQFRHGPLEVLNKDTGVVLLRPASDARAVADVAAICVAAGIRPVVFDISGEAPLPDCLNVTLPRLDGLAALAAGLVAMQKAIVFAAAVMVPDIGSPVRSTKVTNGE</sequence>